<dbReference type="InterPro" id="IPR045071">
    <property type="entry name" value="BBP-like"/>
</dbReference>
<feature type="compositionally biased region" description="Gly residues" evidence="2">
    <location>
        <begin position="231"/>
        <end position="245"/>
    </location>
</feature>
<dbReference type="Gene3D" id="3.30.1370.10">
    <property type="entry name" value="K Homology domain, type 1"/>
    <property type="match status" value="1"/>
</dbReference>
<feature type="compositionally biased region" description="Gly residues" evidence="2">
    <location>
        <begin position="281"/>
        <end position="293"/>
    </location>
</feature>
<feature type="compositionally biased region" description="Low complexity" evidence="2">
    <location>
        <begin position="10"/>
        <end position="32"/>
    </location>
</feature>
<dbReference type="OrthoDB" id="6777263at2759"/>
<organism evidence="4">
    <name type="scientific">Schmidtea mediterranea</name>
    <name type="common">Freshwater planarian flatworm</name>
    <dbReference type="NCBI Taxonomy" id="79327"/>
    <lineage>
        <taxon>Eukaryota</taxon>
        <taxon>Metazoa</taxon>
        <taxon>Spiralia</taxon>
        <taxon>Lophotrochozoa</taxon>
        <taxon>Platyhelminthes</taxon>
        <taxon>Rhabditophora</taxon>
        <taxon>Seriata</taxon>
        <taxon>Tricladida</taxon>
        <taxon>Continenticola</taxon>
        <taxon>Geoplanoidea</taxon>
        <taxon>Dugesiidae</taxon>
        <taxon>Schmidtea</taxon>
    </lineage>
</organism>
<dbReference type="Pfam" id="PF22675">
    <property type="entry name" value="KH-I_KHDC4-BBP"/>
    <property type="match status" value="1"/>
</dbReference>
<feature type="domain" description="K Homology" evidence="3">
    <location>
        <begin position="88"/>
        <end position="190"/>
    </location>
</feature>
<dbReference type="InterPro" id="IPR055256">
    <property type="entry name" value="KH_1_KHDC4/BBP-like"/>
</dbReference>
<protein>
    <submittedName>
        <fullName evidence="4">KHD-1</fullName>
    </submittedName>
</protein>
<sequence>MDGQSQDYTQNADAQFQPAAQQNQQGNQQQQQPKRENQFQGLIDAYENELHGVDEATCPNIAMLVRNELFRLRGGVIDTVDVLTTKKTKVRTKVDIPVEAYPNVNFVGKLLGPAGKTLKTVQEQTNTKMSILGSGSLRNPEKEQELLNSGDPKYNHLRDRLHLQIDSIGNPSEAYYNISYALAEVKKVMIPDPNEQAPGQMPMVTPLMGGPNGGFGGMRNQPMNQQRGGRGRGGNRGSNRGGVGGPPRINNFNPMFMNGANDTGFTDDYPTMGFDNSFESGRGGGKMMRGGGMDRMNRNAPYSRPM</sequence>
<reference evidence="4" key="1">
    <citation type="journal article" date="2012" name="Cell Stem Cell">
        <title>Genetic Regulators of a Pluripotent Adult Stem Cell System in Planarians Identified by RNAi and Clonal Analysis.</title>
        <authorList>
            <person name="Wagner D.E."/>
            <person name="Ho J.J."/>
            <person name="Reddien P.W."/>
        </authorList>
    </citation>
    <scope>NUCLEOTIDE SEQUENCE</scope>
    <source>
        <strain evidence="4">CIW4</strain>
    </source>
</reference>
<feature type="region of interest" description="Disordered" evidence="2">
    <location>
        <begin position="276"/>
        <end position="306"/>
    </location>
</feature>
<dbReference type="GO" id="GO:0003729">
    <property type="term" value="F:mRNA binding"/>
    <property type="evidence" value="ECO:0007669"/>
    <property type="project" value="TreeGrafter"/>
</dbReference>
<dbReference type="CDD" id="cd22384">
    <property type="entry name" value="KH-I_KHDRBS"/>
    <property type="match status" value="1"/>
</dbReference>
<dbReference type="GO" id="GO:0000381">
    <property type="term" value="P:regulation of alternative mRNA splicing, via spliceosome"/>
    <property type="evidence" value="ECO:0007669"/>
    <property type="project" value="TreeGrafter"/>
</dbReference>
<evidence type="ECO:0000256" key="2">
    <source>
        <dbReference type="SAM" id="MobiDB-lite"/>
    </source>
</evidence>
<name>H9CXT9_SCHMD</name>
<dbReference type="EMBL" id="JQ425142">
    <property type="protein sequence ID" value="AFD29610.1"/>
    <property type="molecule type" value="mRNA"/>
</dbReference>
<dbReference type="PANTHER" id="PTHR11208">
    <property type="entry name" value="RNA-BINDING PROTEIN RELATED"/>
    <property type="match status" value="1"/>
</dbReference>
<evidence type="ECO:0000259" key="3">
    <source>
        <dbReference type="SMART" id="SM00322"/>
    </source>
</evidence>
<feature type="region of interest" description="Disordered" evidence="2">
    <location>
        <begin position="1"/>
        <end position="36"/>
    </location>
</feature>
<dbReference type="InterPro" id="IPR004087">
    <property type="entry name" value="KH_dom"/>
</dbReference>
<feature type="region of interest" description="Disordered" evidence="2">
    <location>
        <begin position="216"/>
        <end position="249"/>
    </location>
</feature>
<dbReference type="SUPFAM" id="SSF54791">
    <property type="entry name" value="Eukaryotic type KH-domain (KH-domain type I)"/>
    <property type="match status" value="1"/>
</dbReference>
<keyword evidence="1" id="KW-0694">RNA-binding</keyword>
<proteinExistence type="evidence at transcript level"/>
<evidence type="ECO:0000256" key="1">
    <source>
        <dbReference type="ARBA" id="ARBA00022884"/>
    </source>
</evidence>
<dbReference type="GO" id="GO:0005634">
    <property type="term" value="C:nucleus"/>
    <property type="evidence" value="ECO:0007669"/>
    <property type="project" value="TreeGrafter"/>
</dbReference>
<evidence type="ECO:0000313" key="4">
    <source>
        <dbReference type="EMBL" id="AFD29610.1"/>
    </source>
</evidence>
<accession>H9CXT9</accession>
<dbReference type="SMART" id="SM00322">
    <property type="entry name" value="KH"/>
    <property type="match status" value="1"/>
</dbReference>
<dbReference type="AlphaFoldDB" id="H9CXT9"/>
<dbReference type="PANTHER" id="PTHR11208:SF42">
    <property type="entry name" value="QUAKING RELATED 54B, ISOFORM E"/>
    <property type="match status" value="1"/>
</dbReference>
<dbReference type="InterPro" id="IPR036612">
    <property type="entry name" value="KH_dom_type_1_sf"/>
</dbReference>